<dbReference type="Proteomes" id="UP001219037">
    <property type="component" value="Chromosome"/>
</dbReference>
<dbReference type="RefSeq" id="WP_278157346.1">
    <property type="nucleotide sequence ID" value="NZ_CP121252.1"/>
</dbReference>
<dbReference type="InterPro" id="IPR051917">
    <property type="entry name" value="Transposase-Integrase"/>
</dbReference>
<proteinExistence type="predicted"/>
<protein>
    <submittedName>
        <fullName evidence="3">IS30 family transposase</fullName>
    </submittedName>
</protein>
<dbReference type="EMBL" id="CP121252">
    <property type="protein sequence ID" value="WFP16193.1"/>
    <property type="molecule type" value="Genomic_DNA"/>
</dbReference>
<dbReference type="Pfam" id="PF13936">
    <property type="entry name" value="HTH_38"/>
    <property type="match status" value="1"/>
</dbReference>
<dbReference type="InterPro" id="IPR053392">
    <property type="entry name" value="Transposase_IS30-like"/>
</dbReference>
<dbReference type="InterPro" id="IPR012337">
    <property type="entry name" value="RNaseH-like_sf"/>
</dbReference>
<dbReference type="InterPro" id="IPR036397">
    <property type="entry name" value="RNaseH_sf"/>
</dbReference>
<evidence type="ECO:0000313" key="3">
    <source>
        <dbReference type="EMBL" id="WFP16193.1"/>
    </source>
</evidence>
<organism evidence="3 4">
    <name type="scientific">Citricoccus muralis</name>
    <dbReference type="NCBI Taxonomy" id="169134"/>
    <lineage>
        <taxon>Bacteria</taxon>
        <taxon>Bacillati</taxon>
        <taxon>Actinomycetota</taxon>
        <taxon>Actinomycetes</taxon>
        <taxon>Micrococcales</taxon>
        <taxon>Micrococcaceae</taxon>
        <taxon>Citricoccus</taxon>
    </lineage>
</organism>
<dbReference type="PANTHER" id="PTHR10948">
    <property type="entry name" value="TRANSPOSASE"/>
    <property type="match status" value="1"/>
</dbReference>
<dbReference type="Gene3D" id="3.30.420.10">
    <property type="entry name" value="Ribonuclease H-like superfamily/Ribonuclease H"/>
    <property type="match status" value="1"/>
</dbReference>
<keyword evidence="4" id="KW-1185">Reference proteome</keyword>
<reference evidence="3 4" key="1">
    <citation type="submission" date="2023-04" db="EMBL/GenBank/DDBJ databases">
        <title>Funneling lignin-derived compounds into biodiesel using alkali-halophilic Citricoccus sp. P2.</title>
        <authorList>
            <person name="Luo C.-B."/>
        </authorList>
    </citation>
    <scope>NUCLEOTIDE SEQUENCE [LARGE SCALE GENOMIC DNA]</scope>
    <source>
        <strain evidence="3 4">P2</strain>
    </source>
</reference>
<dbReference type="NCBIfam" id="NF033563">
    <property type="entry name" value="transpos_IS30"/>
    <property type="match status" value="1"/>
</dbReference>
<keyword evidence="1" id="KW-0233">DNA recombination</keyword>
<feature type="domain" description="Integrase catalytic" evidence="2">
    <location>
        <begin position="185"/>
        <end position="348"/>
    </location>
</feature>
<gene>
    <name evidence="3" type="ORF">P8192_12485</name>
</gene>
<evidence type="ECO:0000313" key="4">
    <source>
        <dbReference type="Proteomes" id="UP001219037"/>
    </source>
</evidence>
<dbReference type="SUPFAM" id="SSF53098">
    <property type="entry name" value="Ribonuclease H-like"/>
    <property type="match status" value="1"/>
</dbReference>
<dbReference type="InterPro" id="IPR025246">
    <property type="entry name" value="IS30-like_HTH"/>
</dbReference>
<dbReference type="PROSITE" id="PS50994">
    <property type="entry name" value="INTEGRASE"/>
    <property type="match status" value="1"/>
</dbReference>
<evidence type="ECO:0000256" key="1">
    <source>
        <dbReference type="ARBA" id="ARBA00023172"/>
    </source>
</evidence>
<accession>A0ABY8H4X8</accession>
<dbReference type="InterPro" id="IPR001584">
    <property type="entry name" value="Integrase_cat-core"/>
</dbReference>
<sequence>MKPGYSHLSLDERIEIEKRYDRGESGRTIAGALSRSPATISRELGRGRWRPFHENASYTVYRDPALHGGERTQAQYRAARAHRKAQTRGARSHQRTRLCSDEAITYLITKLRDGWTPEMIAGRSRIEFPDTPAMHMSHETIYRFIYARQNRHRRLYEYLPRGRKKRRKHHGRRVHSSKIPNRVSIRHRPPEIDARTVFGHWEGDSVLGVKSRGDGIHTEVERHSRMMMATKVEALTSQAGVDAQKRPFGPLPEHARVSTTMDNGTEMHRHTELVTDYGMDTYFADPYSSYQRGTNEHHNGRLRRYYPKGTDFSHLSEAELQAAVTEINNQPRKCLGWFTPAEAFDEHLHSETTDQCCTSN</sequence>
<name>A0ABY8H4X8_9MICC</name>
<evidence type="ECO:0000259" key="2">
    <source>
        <dbReference type="PROSITE" id="PS50994"/>
    </source>
</evidence>
<dbReference type="PANTHER" id="PTHR10948:SF23">
    <property type="entry name" value="TRANSPOSASE INSI FOR INSERTION SEQUENCE ELEMENT IS30A-RELATED"/>
    <property type="match status" value="1"/>
</dbReference>